<comment type="caution">
    <text evidence="1">The sequence shown here is derived from an EMBL/GenBank/DDBJ whole genome shotgun (WGS) entry which is preliminary data.</text>
</comment>
<evidence type="ECO:0000313" key="1">
    <source>
        <dbReference type="EMBL" id="KAK4801508.1"/>
    </source>
</evidence>
<name>A0AAN7M2X4_TRANT</name>
<accession>A0AAN7M2X4</accession>
<organism evidence="1 2">
    <name type="scientific">Trapa natans</name>
    <name type="common">Water chestnut</name>
    <dbReference type="NCBI Taxonomy" id="22666"/>
    <lineage>
        <taxon>Eukaryota</taxon>
        <taxon>Viridiplantae</taxon>
        <taxon>Streptophyta</taxon>
        <taxon>Embryophyta</taxon>
        <taxon>Tracheophyta</taxon>
        <taxon>Spermatophyta</taxon>
        <taxon>Magnoliopsida</taxon>
        <taxon>eudicotyledons</taxon>
        <taxon>Gunneridae</taxon>
        <taxon>Pentapetalae</taxon>
        <taxon>rosids</taxon>
        <taxon>malvids</taxon>
        <taxon>Myrtales</taxon>
        <taxon>Lythraceae</taxon>
        <taxon>Trapa</taxon>
    </lineage>
</organism>
<dbReference type="AlphaFoldDB" id="A0AAN7M2X4"/>
<protein>
    <submittedName>
        <fullName evidence="1">Uncharacterized protein</fullName>
    </submittedName>
</protein>
<gene>
    <name evidence="1" type="ORF">SAY86_021995</name>
</gene>
<proteinExistence type="predicted"/>
<dbReference type="Proteomes" id="UP001346149">
    <property type="component" value="Unassembled WGS sequence"/>
</dbReference>
<evidence type="ECO:0000313" key="2">
    <source>
        <dbReference type="Proteomes" id="UP001346149"/>
    </source>
</evidence>
<dbReference type="EMBL" id="JAXQNO010000003">
    <property type="protein sequence ID" value="KAK4801508.1"/>
    <property type="molecule type" value="Genomic_DNA"/>
</dbReference>
<keyword evidence="2" id="KW-1185">Reference proteome</keyword>
<reference evidence="1 2" key="1">
    <citation type="journal article" date="2023" name="Hortic Res">
        <title>Pangenome of water caltrop reveals structural variations and asymmetric subgenome divergence after allopolyploidization.</title>
        <authorList>
            <person name="Zhang X."/>
            <person name="Chen Y."/>
            <person name="Wang L."/>
            <person name="Yuan Y."/>
            <person name="Fang M."/>
            <person name="Shi L."/>
            <person name="Lu R."/>
            <person name="Comes H.P."/>
            <person name="Ma Y."/>
            <person name="Chen Y."/>
            <person name="Huang G."/>
            <person name="Zhou Y."/>
            <person name="Zheng Z."/>
            <person name="Qiu Y."/>
        </authorList>
    </citation>
    <scope>NUCLEOTIDE SEQUENCE [LARGE SCALE GENOMIC DNA]</scope>
    <source>
        <strain evidence="1">F231</strain>
    </source>
</reference>
<sequence length="164" mass="17453">MNRQFTAVSAAGFSSICTGLISAAVTAADLRESSPLEAEEGLRPCSLVARLFAASKLLAVDRGRFRPELLHVSDVLKSSNGESPSNAWVSDYLVHFRPSLGGMSSARAGTGHRPSHLLMVEISLQATIGQLAEIPALQRAVDQRPCLVATLAIVIDLEARSEND</sequence>